<feature type="compositionally biased region" description="Basic and acidic residues" evidence="1">
    <location>
        <begin position="100"/>
        <end position="109"/>
    </location>
</feature>
<organism evidence="2 3">
    <name type="scientific">Scytonema hofmannii FACHB-248</name>
    <dbReference type="NCBI Taxonomy" id="1842502"/>
    <lineage>
        <taxon>Bacteria</taxon>
        <taxon>Bacillati</taxon>
        <taxon>Cyanobacteriota</taxon>
        <taxon>Cyanophyceae</taxon>
        <taxon>Nostocales</taxon>
        <taxon>Scytonemataceae</taxon>
        <taxon>Scytonema</taxon>
    </lineage>
</organism>
<sequence length="125" mass="13988">MSIYENSVQAFIYVLESKSDLFSTQDWSELNQLASSLSEDVEEIAEEIENWLQPESRSQILQAYEERLKALTSSSTIDLDKNLGPGNTKSPTPPNQPSESSRELLDNAIKKNSSLPDSQPSKQQP</sequence>
<dbReference type="EMBL" id="JACJTA010000008">
    <property type="protein sequence ID" value="MBD2604081.1"/>
    <property type="molecule type" value="Genomic_DNA"/>
</dbReference>
<dbReference type="Proteomes" id="UP000660380">
    <property type="component" value="Unassembled WGS sequence"/>
</dbReference>
<gene>
    <name evidence="2" type="ORF">H6G81_05965</name>
</gene>
<proteinExistence type="predicted"/>
<evidence type="ECO:0000256" key="1">
    <source>
        <dbReference type="SAM" id="MobiDB-lite"/>
    </source>
</evidence>
<feature type="region of interest" description="Disordered" evidence="1">
    <location>
        <begin position="74"/>
        <end position="125"/>
    </location>
</feature>
<evidence type="ECO:0000313" key="2">
    <source>
        <dbReference type="EMBL" id="MBD2604081.1"/>
    </source>
</evidence>
<dbReference type="RefSeq" id="WP_029631205.1">
    <property type="nucleotide sequence ID" value="NZ_JACJTA010000008.1"/>
</dbReference>
<name>A0ABR8GLJ5_9CYAN</name>
<evidence type="ECO:0000313" key="3">
    <source>
        <dbReference type="Proteomes" id="UP000660380"/>
    </source>
</evidence>
<protein>
    <submittedName>
        <fullName evidence="2">Uncharacterized protein</fullName>
    </submittedName>
</protein>
<accession>A0ABR8GLJ5</accession>
<reference evidence="2 3" key="1">
    <citation type="journal article" date="2020" name="ISME J.">
        <title>Comparative genomics reveals insights into cyanobacterial evolution and habitat adaptation.</title>
        <authorList>
            <person name="Chen M.Y."/>
            <person name="Teng W.K."/>
            <person name="Zhao L."/>
            <person name="Hu C.X."/>
            <person name="Zhou Y.K."/>
            <person name="Han B.P."/>
            <person name="Song L.R."/>
            <person name="Shu W.S."/>
        </authorList>
    </citation>
    <scope>NUCLEOTIDE SEQUENCE [LARGE SCALE GENOMIC DNA]</scope>
    <source>
        <strain evidence="2 3">FACHB-248</strain>
    </source>
</reference>
<comment type="caution">
    <text evidence="2">The sequence shown here is derived from an EMBL/GenBank/DDBJ whole genome shotgun (WGS) entry which is preliminary data.</text>
</comment>
<feature type="compositionally biased region" description="Polar residues" evidence="1">
    <location>
        <begin position="110"/>
        <end position="125"/>
    </location>
</feature>
<keyword evidence="3" id="KW-1185">Reference proteome</keyword>